<dbReference type="InterPro" id="IPR024078">
    <property type="entry name" value="LmbE-like_dom_sf"/>
</dbReference>
<gene>
    <name evidence="2" type="ORF">FB459_1842</name>
</gene>
<dbReference type="Pfam" id="PF02585">
    <property type="entry name" value="PIG-L"/>
    <property type="match status" value="1"/>
</dbReference>
<dbReference type="Proteomes" id="UP000320806">
    <property type="component" value="Unassembled WGS sequence"/>
</dbReference>
<comment type="caution">
    <text evidence="2">The sequence shown here is derived from an EMBL/GenBank/DDBJ whole genome shotgun (WGS) entry which is preliminary data.</text>
</comment>
<dbReference type="InterPro" id="IPR003737">
    <property type="entry name" value="GlcNAc_PI_deacetylase-related"/>
</dbReference>
<accession>A0A542EGF0</accession>
<dbReference type="EMBL" id="VFMO01000001">
    <property type="protein sequence ID" value="TQJ14385.1"/>
    <property type="molecule type" value="Genomic_DNA"/>
</dbReference>
<dbReference type="Gene3D" id="3.40.50.10320">
    <property type="entry name" value="LmbE-like"/>
    <property type="match status" value="1"/>
</dbReference>
<dbReference type="PANTHER" id="PTHR12993">
    <property type="entry name" value="N-ACETYLGLUCOSAMINYL-PHOSPHATIDYLINOSITOL DE-N-ACETYLASE-RELATED"/>
    <property type="match status" value="1"/>
</dbReference>
<organism evidence="2 3">
    <name type="scientific">Yimella lutea</name>
    <dbReference type="NCBI Taxonomy" id="587872"/>
    <lineage>
        <taxon>Bacteria</taxon>
        <taxon>Bacillati</taxon>
        <taxon>Actinomycetota</taxon>
        <taxon>Actinomycetes</taxon>
        <taxon>Micrococcales</taxon>
        <taxon>Dermacoccaceae</taxon>
        <taxon>Yimella</taxon>
    </lineage>
</organism>
<dbReference type="RefSeq" id="WP_170221793.1">
    <property type="nucleotide sequence ID" value="NZ_BAABCI010000014.1"/>
</dbReference>
<protein>
    <submittedName>
        <fullName evidence="2">N-acetyl-1-D-myo-inositol-2-amino-2-deoxy-alpha-D-glucopyranoside deacetylase</fullName>
    </submittedName>
</protein>
<dbReference type="PANTHER" id="PTHR12993:SF26">
    <property type="entry name" value="1D-MYO-INOSITOL 2-ACETAMIDO-2-DEOXY-ALPHA-D-GLUCOPYRANOSIDE DEACETYLASE"/>
    <property type="match status" value="1"/>
</dbReference>
<name>A0A542EGF0_9MICO</name>
<dbReference type="AlphaFoldDB" id="A0A542EGF0"/>
<reference evidence="2 3" key="1">
    <citation type="submission" date="2019-06" db="EMBL/GenBank/DDBJ databases">
        <title>Sequencing the genomes of 1000 actinobacteria strains.</title>
        <authorList>
            <person name="Klenk H.-P."/>
        </authorList>
    </citation>
    <scope>NUCLEOTIDE SEQUENCE [LARGE SCALE GENOMIC DNA]</scope>
    <source>
        <strain evidence="2 3">DSM 19828</strain>
    </source>
</reference>
<keyword evidence="1" id="KW-0862">Zinc</keyword>
<evidence type="ECO:0000256" key="1">
    <source>
        <dbReference type="ARBA" id="ARBA00022833"/>
    </source>
</evidence>
<keyword evidence="3" id="KW-1185">Reference proteome</keyword>
<evidence type="ECO:0000313" key="2">
    <source>
        <dbReference type="EMBL" id="TQJ14385.1"/>
    </source>
</evidence>
<dbReference type="SUPFAM" id="SSF102588">
    <property type="entry name" value="LmbE-like"/>
    <property type="match status" value="1"/>
</dbReference>
<dbReference type="GO" id="GO:0016811">
    <property type="term" value="F:hydrolase activity, acting on carbon-nitrogen (but not peptide) bonds, in linear amides"/>
    <property type="evidence" value="ECO:0007669"/>
    <property type="project" value="TreeGrafter"/>
</dbReference>
<dbReference type="GO" id="GO:0016137">
    <property type="term" value="P:glycoside metabolic process"/>
    <property type="evidence" value="ECO:0007669"/>
    <property type="project" value="UniProtKB-ARBA"/>
</dbReference>
<sequence>MSVLSGVRRVLLVHAHPDDETLATGALIAELVERGVEVRVVTATRGERGELTPAVSGVEPGSDQLVALREGELASALRTLQVAGHAFLGSPPARAAGQTQERTYRDSGMRWITETVAGPAEDADDESLTAAKLSDAAADLEAYVDAIGPDVLISYDENGGYGHPDHVRTQEITREVAKTRGLPMLEVIPPDREVGGDLDRIEWSDLSAHLPSVREALQAHASQLTVDGDEVVHVGGQREPIVMRIGLRPVEL</sequence>
<evidence type="ECO:0000313" key="3">
    <source>
        <dbReference type="Proteomes" id="UP000320806"/>
    </source>
</evidence>
<proteinExistence type="predicted"/>